<dbReference type="GO" id="GO:0003756">
    <property type="term" value="F:protein disulfide isomerase activity"/>
    <property type="evidence" value="ECO:0007669"/>
    <property type="project" value="UniProtKB-EC"/>
</dbReference>
<feature type="signal peptide" evidence="15">
    <location>
        <begin position="1"/>
        <end position="23"/>
    </location>
</feature>
<name>A0A8H4AG13_GIGMA</name>
<feature type="chain" id="PRO_5034337503" description="Protein disulfide-isomerase" evidence="15">
    <location>
        <begin position="24"/>
        <end position="513"/>
    </location>
</feature>
<evidence type="ECO:0000313" key="18">
    <source>
        <dbReference type="EMBL" id="KAF0491314.1"/>
    </source>
</evidence>
<dbReference type="NCBIfam" id="TIGR01130">
    <property type="entry name" value="ER_PDI_fam"/>
    <property type="match status" value="1"/>
</dbReference>
<comment type="caution">
    <text evidence="18">The sequence shown here is derived from an EMBL/GenBank/DDBJ whole genome shotgun (WGS) entry which is preliminary data.</text>
</comment>
<feature type="region of interest" description="Disordered" evidence="16">
    <location>
        <begin position="475"/>
        <end position="513"/>
    </location>
</feature>
<feature type="domain" description="Thioredoxin" evidence="17">
    <location>
        <begin position="339"/>
        <end position="472"/>
    </location>
</feature>
<dbReference type="PANTHER" id="PTHR18929">
    <property type="entry name" value="PROTEIN DISULFIDE ISOMERASE"/>
    <property type="match status" value="1"/>
</dbReference>
<keyword evidence="10 15" id="KW-0413">Isomerase</keyword>
<feature type="compositionally biased region" description="Polar residues" evidence="16">
    <location>
        <begin position="496"/>
        <end position="506"/>
    </location>
</feature>
<evidence type="ECO:0000256" key="16">
    <source>
        <dbReference type="SAM" id="MobiDB-lite"/>
    </source>
</evidence>
<dbReference type="FunFam" id="3.40.30.10:FF:000017">
    <property type="entry name" value="Protein disulfide-isomerase A4"/>
    <property type="match status" value="1"/>
</dbReference>
<keyword evidence="7" id="KW-0677">Repeat</keyword>
<keyword evidence="11 13" id="KW-0676">Redox-active center</keyword>
<dbReference type="FunFam" id="3.40.30.10:FF:000027">
    <property type="entry name" value="protein disulfide-isomerase A2"/>
    <property type="match status" value="1"/>
</dbReference>
<evidence type="ECO:0000256" key="15">
    <source>
        <dbReference type="RuleBase" id="RU361130"/>
    </source>
</evidence>
<dbReference type="GO" id="GO:0006457">
    <property type="term" value="P:protein folding"/>
    <property type="evidence" value="ECO:0007669"/>
    <property type="project" value="TreeGrafter"/>
</dbReference>
<dbReference type="Pfam" id="PF13848">
    <property type="entry name" value="Thioredoxin_6"/>
    <property type="match status" value="1"/>
</dbReference>
<dbReference type="AlphaFoldDB" id="A0A8H4AG13"/>
<dbReference type="NCBIfam" id="TIGR01126">
    <property type="entry name" value="pdi_dom"/>
    <property type="match status" value="2"/>
</dbReference>
<dbReference type="CDD" id="cd02981">
    <property type="entry name" value="PDI_b_family"/>
    <property type="match status" value="1"/>
</dbReference>
<keyword evidence="19" id="KW-1185">Reference proteome</keyword>
<evidence type="ECO:0000256" key="3">
    <source>
        <dbReference type="ARBA" id="ARBA00004319"/>
    </source>
</evidence>
<organism evidence="18 19">
    <name type="scientific">Gigaspora margarita</name>
    <dbReference type="NCBI Taxonomy" id="4874"/>
    <lineage>
        <taxon>Eukaryota</taxon>
        <taxon>Fungi</taxon>
        <taxon>Fungi incertae sedis</taxon>
        <taxon>Mucoromycota</taxon>
        <taxon>Glomeromycotina</taxon>
        <taxon>Glomeromycetes</taxon>
        <taxon>Diversisporales</taxon>
        <taxon>Gigasporaceae</taxon>
        <taxon>Gigaspora</taxon>
    </lineage>
</organism>
<keyword evidence="9 13" id="KW-1015">Disulfide bond</keyword>
<evidence type="ECO:0000256" key="14">
    <source>
        <dbReference type="RuleBase" id="RU004208"/>
    </source>
</evidence>
<dbReference type="InterPro" id="IPR005792">
    <property type="entry name" value="Prot_disulphide_isomerase"/>
</dbReference>
<feature type="disulfide bond" description="Redox-active" evidence="13">
    <location>
        <begin position="389"/>
        <end position="392"/>
    </location>
</feature>
<keyword evidence="8" id="KW-0256">Endoplasmic reticulum</keyword>
<dbReference type="EC" id="5.3.4.1" evidence="5 15"/>
<protein>
    <recommendedName>
        <fullName evidence="12 15">Protein disulfide-isomerase</fullName>
        <ecNumber evidence="5 15">5.3.4.1</ecNumber>
    </recommendedName>
</protein>
<dbReference type="Pfam" id="PF00085">
    <property type="entry name" value="Thioredoxin"/>
    <property type="match status" value="2"/>
</dbReference>
<dbReference type="Gene3D" id="3.40.30.10">
    <property type="entry name" value="Glutaredoxin"/>
    <property type="match status" value="4"/>
</dbReference>
<evidence type="ECO:0000256" key="12">
    <source>
        <dbReference type="ARBA" id="ARBA00039846"/>
    </source>
</evidence>
<dbReference type="InterPro" id="IPR017937">
    <property type="entry name" value="Thioredoxin_CS"/>
</dbReference>
<dbReference type="PROSITE" id="PS51352">
    <property type="entry name" value="THIOREDOXIN_2"/>
    <property type="match status" value="2"/>
</dbReference>
<dbReference type="PRINTS" id="PR00421">
    <property type="entry name" value="THIOREDOXIN"/>
</dbReference>
<dbReference type="PROSITE" id="PS00194">
    <property type="entry name" value="THIOREDOXIN_1"/>
    <property type="match status" value="2"/>
</dbReference>
<feature type="domain" description="Thioredoxin" evidence="17">
    <location>
        <begin position="21"/>
        <end position="132"/>
    </location>
</feature>
<comment type="function">
    <text evidence="2">Participates in the folding of proteins containing disulfide bonds, may be involved in glycosylation, prolyl hydroxylation and triglyceride transfer.</text>
</comment>
<dbReference type="InterPro" id="IPR036249">
    <property type="entry name" value="Thioredoxin-like_sf"/>
</dbReference>
<dbReference type="SUPFAM" id="SSF52833">
    <property type="entry name" value="Thioredoxin-like"/>
    <property type="match status" value="4"/>
</dbReference>
<comment type="subcellular location">
    <subcellularLocation>
        <location evidence="3">Endoplasmic reticulum lumen</location>
    </subcellularLocation>
</comment>
<feature type="compositionally biased region" description="Basic and acidic residues" evidence="16">
    <location>
        <begin position="481"/>
        <end position="495"/>
    </location>
</feature>
<evidence type="ECO:0000313" key="19">
    <source>
        <dbReference type="Proteomes" id="UP000439903"/>
    </source>
</evidence>
<dbReference type="InterPro" id="IPR005788">
    <property type="entry name" value="PDI_thioredoxin-like_dom"/>
</dbReference>
<evidence type="ECO:0000256" key="2">
    <source>
        <dbReference type="ARBA" id="ARBA00002692"/>
    </source>
</evidence>
<dbReference type="GO" id="GO:0034976">
    <property type="term" value="P:response to endoplasmic reticulum stress"/>
    <property type="evidence" value="ECO:0007669"/>
    <property type="project" value="TreeGrafter"/>
</dbReference>
<evidence type="ECO:0000256" key="8">
    <source>
        <dbReference type="ARBA" id="ARBA00022824"/>
    </source>
</evidence>
<evidence type="ECO:0000256" key="6">
    <source>
        <dbReference type="ARBA" id="ARBA00022729"/>
    </source>
</evidence>
<comment type="catalytic activity">
    <reaction evidence="1 15">
        <text>Catalyzes the rearrangement of -S-S- bonds in proteins.</text>
        <dbReference type="EC" id="5.3.4.1"/>
    </reaction>
</comment>
<gene>
    <name evidence="18" type="ORF">F8M41_021848</name>
</gene>
<dbReference type="Proteomes" id="UP000439903">
    <property type="component" value="Unassembled WGS sequence"/>
</dbReference>
<keyword evidence="6 15" id="KW-0732">Signal</keyword>
<comment type="similarity">
    <text evidence="4 14">Belongs to the protein disulfide isomerase family.</text>
</comment>
<feature type="disulfide bond" description="Redox-active" evidence="13">
    <location>
        <begin position="56"/>
        <end position="59"/>
    </location>
</feature>
<evidence type="ECO:0000256" key="13">
    <source>
        <dbReference type="PIRSR" id="PIRSR605792-51"/>
    </source>
</evidence>
<dbReference type="FunFam" id="3.40.30.10:FF:000185">
    <property type="entry name" value="Protein disulfide-isomerase"/>
    <property type="match status" value="1"/>
</dbReference>
<reference evidence="18 19" key="1">
    <citation type="journal article" date="2019" name="Environ. Microbiol.">
        <title>At the nexus of three kingdoms: the genome of the mycorrhizal fungus Gigaspora margarita provides insights into plant, endobacterial and fungal interactions.</title>
        <authorList>
            <person name="Venice F."/>
            <person name="Ghignone S."/>
            <person name="Salvioli di Fossalunga A."/>
            <person name="Amselem J."/>
            <person name="Novero M."/>
            <person name="Xianan X."/>
            <person name="Sedzielewska Toro K."/>
            <person name="Morin E."/>
            <person name="Lipzen A."/>
            <person name="Grigoriev I.V."/>
            <person name="Henrissat B."/>
            <person name="Martin F.M."/>
            <person name="Bonfante P."/>
        </authorList>
    </citation>
    <scope>NUCLEOTIDE SEQUENCE [LARGE SCALE GENOMIC DNA]</scope>
    <source>
        <strain evidence="18 19">BEG34</strain>
    </source>
</reference>
<dbReference type="FunFam" id="3.40.30.10:FF:000139">
    <property type="entry name" value="Protein disulfide-isomerase"/>
    <property type="match status" value="1"/>
</dbReference>
<evidence type="ECO:0000256" key="9">
    <source>
        <dbReference type="ARBA" id="ARBA00023157"/>
    </source>
</evidence>
<proteinExistence type="inferred from homology"/>
<evidence type="ECO:0000256" key="11">
    <source>
        <dbReference type="ARBA" id="ARBA00023284"/>
    </source>
</evidence>
<evidence type="ECO:0000256" key="1">
    <source>
        <dbReference type="ARBA" id="ARBA00001182"/>
    </source>
</evidence>
<sequence>MFKKNLFTCIVVGVLFTLSLVFAEEPSDVLSLSKADFNETVNPEKLILVEFFAPWCGHCKALAPEYEVAATALKDANIKLAKVDCTVEQELCSEHGVRGYPTLKVFKEGKATEYNGGRKSDLIISYMKKQSLPPVTDVTIDNFDTFKDSDEVIIIGFWDSESQNEHNIFNSVAESLRNDYIFGQTGQKDAATKAEVTTPAVVLYKKFDEGKNILKAPFTKEELENFIKVNSVPLLAEIGPENYGSYVDAGLPIAFLFYETDEQRTSLGKAIEPVAKNFKGQASFVYINASKFGQHAENINLKQQWPAFGIQNPNDEQKYPFDQSEEITTEKIQIFVSKVMKGEISPSVKSEPIPETNDGPVTVLVADSFNDIVYDKTKDVLVEFYAPWCGHCKKLAPIWDELGQSYSNSKDKIIIAKIDATANDIPTSSFKVSGFPTIKLFKAGDKEEKEIIDYQGDRTLENFIEFITKNAANKVEVNKTAPEEEKKEKKEKKETAASTPTPSASKDTVHEEL</sequence>
<dbReference type="CDD" id="cd02995">
    <property type="entry name" value="PDI_a_PDI_a'_C"/>
    <property type="match status" value="1"/>
</dbReference>
<dbReference type="InterPro" id="IPR013766">
    <property type="entry name" value="Thioredoxin_domain"/>
</dbReference>
<dbReference type="EMBL" id="WTPW01000655">
    <property type="protein sequence ID" value="KAF0491314.1"/>
    <property type="molecule type" value="Genomic_DNA"/>
</dbReference>
<accession>A0A8H4AG13</accession>
<evidence type="ECO:0000259" key="17">
    <source>
        <dbReference type="PROSITE" id="PS51352"/>
    </source>
</evidence>
<dbReference type="PANTHER" id="PTHR18929:SF132">
    <property type="entry name" value="PROTEIN DISULFIDE-ISOMERASE A3"/>
    <property type="match status" value="1"/>
</dbReference>
<evidence type="ECO:0000256" key="10">
    <source>
        <dbReference type="ARBA" id="ARBA00023235"/>
    </source>
</evidence>
<evidence type="ECO:0000256" key="7">
    <source>
        <dbReference type="ARBA" id="ARBA00022737"/>
    </source>
</evidence>
<evidence type="ECO:0000256" key="4">
    <source>
        <dbReference type="ARBA" id="ARBA00006347"/>
    </source>
</evidence>
<dbReference type="CDD" id="cd02961">
    <property type="entry name" value="PDI_a_family"/>
    <property type="match status" value="1"/>
</dbReference>
<dbReference type="GO" id="GO:0005788">
    <property type="term" value="C:endoplasmic reticulum lumen"/>
    <property type="evidence" value="ECO:0007669"/>
    <property type="project" value="UniProtKB-SubCell"/>
</dbReference>
<dbReference type="OrthoDB" id="427280at2759"/>
<dbReference type="CDD" id="cd02982">
    <property type="entry name" value="PDI_b'_family"/>
    <property type="match status" value="1"/>
</dbReference>
<evidence type="ECO:0000256" key="5">
    <source>
        <dbReference type="ARBA" id="ARBA00012723"/>
    </source>
</evidence>